<reference evidence="1" key="1">
    <citation type="submission" date="2021-02" db="EMBL/GenBank/DDBJ databases">
        <authorList>
            <consortium name="DOE Joint Genome Institute"/>
            <person name="Ahrendt S."/>
            <person name="Looney B.P."/>
            <person name="Miyauchi S."/>
            <person name="Morin E."/>
            <person name="Drula E."/>
            <person name="Courty P.E."/>
            <person name="Chicoki N."/>
            <person name="Fauchery L."/>
            <person name="Kohler A."/>
            <person name="Kuo A."/>
            <person name="Labutti K."/>
            <person name="Pangilinan J."/>
            <person name="Lipzen A."/>
            <person name="Riley R."/>
            <person name="Andreopoulos W."/>
            <person name="He G."/>
            <person name="Johnson J."/>
            <person name="Barry K.W."/>
            <person name="Grigoriev I.V."/>
            <person name="Nagy L."/>
            <person name="Hibbett D."/>
            <person name="Henrissat B."/>
            <person name="Matheny P.B."/>
            <person name="Labbe J."/>
            <person name="Martin F."/>
        </authorList>
    </citation>
    <scope>NUCLEOTIDE SEQUENCE</scope>
    <source>
        <strain evidence="1">FP105234-sp</strain>
    </source>
</reference>
<dbReference type="EMBL" id="MU275860">
    <property type="protein sequence ID" value="KAI0050598.1"/>
    <property type="molecule type" value="Genomic_DNA"/>
</dbReference>
<comment type="caution">
    <text evidence="1">The sequence shown here is derived from an EMBL/GenBank/DDBJ whole genome shotgun (WGS) entry which is preliminary data.</text>
</comment>
<gene>
    <name evidence="1" type="ORF">FA95DRAFT_1555521</name>
</gene>
<protein>
    <submittedName>
        <fullName evidence="1">Uncharacterized protein</fullName>
    </submittedName>
</protein>
<evidence type="ECO:0000313" key="1">
    <source>
        <dbReference type="EMBL" id="KAI0050598.1"/>
    </source>
</evidence>
<name>A0ACB8S3D9_9AGAM</name>
<reference evidence="1" key="2">
    <citation type="journal article" date="2022" name="New Phytol.">
        <title>Evolutionary transition to the ectomycorrhizal habit in the genomes of a hyperdiverse lineage of mushroom-forming fungi.</title>
        <authorList>
            <person name="Looney B."/>
            <person name="Miyauchi S."/>
            <person name="Morin E."/>
            <person name="Drula E."/>
            <person name="Courty P.E."/>
            <person name="Kohler A."/>
            <person name="Kuo A."/>
            <person name="LaButti K."/>
            <person name="Pangilinan J."/>
            <person name="Lipzen A."/>
            <person name="Riley R."/>
            <person name="Andreopoulos W."/>
            <person name="He G."/>
            <person name="Johnson J."/>
            <person name="Nolan M."/>
            <person name="Tritt A."/>
            <person name="Barry K.W."/>
            <person name="Grigoriev I.V."/>
            <person name="Nagy L.G."/>
            <person name="Hibbett D."/>
            <person name="Henrissat B."/>
            <person name="Matheny P.B."/>
            <person name="Labbe J."/>
            <person name="Martin F.M."/>
        </authorList>
    </citation>
    <scope>NUCLEOTIDE SEQUENCE</scope>
    <source>
        <strain evidence="1">FP105234-sp</strain>
    </source>
</reference>
<proteinExistence type="predicted"/>
<accession>A0ACB8S3D9</accession>
<sequence>MVSRKRRVSNPVSDASVSPGRPMKRPRHSQDDENDDLAAILAQIKQQEDSEALARQLQEEWNNEAAEDRVEGSSDIHLDVGPFASSSGRQLRSSGGSIPQNVAAGTSHNASSSNLNEDETPDIPLAQARHLFTGDRQCPGCKGKLKSPRGYPTFSVHTPAPSVVSLLHLPCKKCKKNHCRSCLAVLTCDLTCKGTFKNSKCVVERCCTNVRAIALFEVLGAFDRLSIGEKETSAARAAAHRPSKVAHTVGPGGTGYGTGGVEYNPPKNTRRGAAAVSVDTRSKQAQNSAEHWDELVVRAFTNITTFLPDPDSENAQAFDLIPHESLRHLLSLSLLPELLGSLLRNDSVNDWVARSEIYYATLQLLRRLADCELTVGVLIDPQWEKNKTCGIEGWMWEEGEIVWDKTKDKRVSRTVPLYSHFKKVVKQSEAFLLGASQLLDGGDADVESMAIKATSLCGDMIAARDDIVRAMNVLGKSDLPLSDGPSQAYSLYSSAGKAKGKGKGRDSAEELERSYLRECEQLAFKHATLSVALSNGGLSYPTFHYAADVLQTAAATRTPKDRFHLVKELATMATSLPPGVWVRVDEVRNDVIKIMIAGPVGTPYEGGLFEFDCFMPMTYPHSPPLMHLRTTGGGRVRFNPNLYNEGKVCLSLLGTWPGRPEEQWSSTSTLLQVLVSIQSMILIDLPYFNEPGYGTANKSNMSSIAYNKNICLQTLKWAMVEWMQDTHKDGLWADVITSHFTIRGAAIRRTIQTWAKTQPRIQKYSDVKSGHDYGGLNDNATNAPSTATTDLISEYDLGIERVKAWPAG</sequence>
<keyword evidence="2" id="KW-1185">Reference proteome</keyword>
<organism evidence="1 2">
    <name type="scientific">Auriscalpium vulgare</name>
    <dbReference type="NCBI Taxonomy" id="40419"/>
    <lineage>
        <taxon>Eukaryota</taxon>
        <taxon>Fungi</taxon>
        <taxon>Dikarya</taxon>
        <taxon>Basidiomycota</taxon>
        <taxon>Agaricomycotina</taxon>
        <taxon>Agaricomycetes</taxon>
        <taxon>Russulales</taxon>
        <taxon>Auriscalpiaceae</taxon>
        <taxon>Auriscalpium</taxon>
    </lineage>
</organism>
<dbReference type="Proteomes" id="UP000814033">
    <property type="component" value="Unassembled WGS sequence"/>
</dbReference>
<evidence type="ECO:0000313" key="2">
    <source>
        <dbReference type="Proteomes" id="UP000814033"/>
    </source>
</evidence>